<sequence>MVYVSPLEKKPRSLTTTQAAVVGAEPATIGPKEHTCCFQKQQSLSNEQVASDILFWEVISDEHGIDPSGTYHGASDLQLERINVYYNEATG</sequence>
<proteinExistence type="predicted"/>
<dbReference type="EMBL" id="CM014090">
    <property type="protein sequence ID" value="TKS80890.1"/>
    <property type="molecule type" value="Genomic_DNA"/>
</dbReference>
<evidence type="ECO:0000313" key="4">
    <source>
        <dbReference type="Proteomes" id="UP000298787"/>
    </source>
</evidence>
<reference evidence="3 4" key="1">
    <citation type="submission" date="2019-01" db="EMBL/GenBank/DDBJ databases">
        <title>Genome Assembly of Collichthys lucidus.</title>
        <authorList>
            <person name="Cai M."/>
            <person name="Xiao S."/>
        </authorList>
    </citation>
    <scope>NUCLEOTIDE SEQUENCE [LARGE SCALE GENOMIC DNA]</scope>
    <source>
        <strain evidence="3">JT15FE1705JMU</strain>
        <tissue evidence="3">Muscle</tissue>
    </source>
</reference>
<dbReference type="AlphaFoldDB" id="A0A4U5V1A4"/>
<evidence type="ECO:0000313" key="3">
    <source>
        <dbReference type="EMBL" id="TKS80890.1"/>
    </source>
</evidence>
<dbReference type="PANTHER" id="PTHR36527">
    <property type="entry name" value="OS01G0282866 PROTEIN"/>
    <property type="match status" value="1"/>
</dbReference>
<organism evidence="3 4">
    <name type="scientific">Collichthys lucidus</name>
    <name type="common">Big head croaker</name>
    <name type="synonym">Sciaena lucida</name>
    <dbReference type="NCBI Taxonomy" id="240159"/>
    <lineage>
        <taxon>Eukaryota</taxon>
        <taxon>Metazoa</taxon>
        <taxon>Chordata</taxon>
        <taxon>Craniata</taxon>
        <taxon>Vertebrata</taxon>
        <taxon>Euteleostomi</taxon>
        <taxon>Actinopterygii</taxon>
        <taxon>Neopterygii</taxon>
        <taxon>Teleostei</taxon>
        <taxon>Neoteleostei</taxon>
        <taxon>Acanthomorphata</taxon>
        <taxon>Eupercaria</taxon>
        <taxon>Sciaenidae</taxon>
        <taxon>Collichthys</taxon>
    </lineage>
</organism>
<keyword evidence="2" id="KW-0963">Cytoplasm</keyword>
<accession>A0A4U5V1A4</accession>
<dbReference type="Proteomes" id="UP000298787">
    <property type="component" value="Chromosome 13"/>
</dbReference>
<gene>
    <name evidence="3" type="ORF">D9C73_014994</name>
</gene>
<evidence type="ECO:0000256" key="2">
    <source>
        <dbReference type="ARBA" id="ARBA00022490"/>
    </source>
</evidence>
<evidence type="ECO:0000256" key="1">
    <source>
        <dbReference type="ARBA" id="ARBA00004496"/>
    </source>
</evidence>
<dbReference type="PANTHER" id="PTHR36527:SF3">
    <property type="entry name" value="OS01G0282866 PROTEIN"/>
    <property type="match status" value="1"/>
</dbReference>
<dbReference type="STRING" id="240159.A0A4U5V1A4"/>
<protein>
    <submittedName>
        <fullName evidence="3">Tubulin beta-4B chain</fullName>
    </submittedName>
</protein>
<name>A0A4U5V1A4_COLLU</name>
<comment type="subcellular location">
    <subcellularLocation>
        <location evidence="1">Cytoplasm</location>
    </subcellularLocation>
</comment>
<keyword evidence="4" id="KW-1185">Reference proteome</keyword>
<dbReference type="InterPro" id="IPR036525">
    <property type="entry name" value="Tubulin/FtsZ_GTPase_sf"/>
</dbReference>
<dbReference type="Gene3D" id="3.40.50.1440">
    <property type="entry name" value="Tubulin/FtsZ, GTPase domain"/>
    <property type="match status" value="1"/>
</dbReference>
<dbReference type="GO" id="GO:0005737">
    <property type="term" value="C:cytoplasm"/>
    <property type="evidence" value="ECO:0007669"/>
    <property type="project" value="UniProtKB-SubCell"/>
</dbReference>